<dbReference type="NCBIfam" id="TIGR03519">
    <property type="entry name" value="T9SS_PorP_fam"/>
    <property type="match status" value="1"/>
</dbReference>
<dbReference type="Proteomes" id="UP000276309">
    <property type="component" value="Chromosome"/>
</dbReference>
<dbReference type="InterPro" id="IPR019861">
    <property type="entry name" value="PorP/SprF_Bacteroidetes"/>
</dbReference>
<reference evidence="1 2" key="1">
    <citation type="submission" date="2018-08" db="EMBL/GenBank/DDBJ databases">
        <title>The reduced genetic potential of extracellular carbohydrate catabolism in Euzebyella marina RN62, a Flavobacteriia bacterium isolated from the hadal water.</title>
        <authorList>
            <person name="Xue C."/>
        </authorList>
    </citation>
    <scope>NUCLEOTIDE SEQUENCE [LARGE SCALE GENOMIC DNA]</scope>
    <source>
        <strain evidence="1 2">RN62</strain>
    </source>
</reference>
<dbReference type="KEGG" id="emar:D1013_08965"/>
<protein>
    <submittedName>
        <fullName evidence="1">Type IX secretion system membrane protein PorP/SprF</fullName>
    </submittedName>
</protein>
<proteinExistence type="predicted"/>
<dbReference type="AlphaFoldDB" id="A0A3G2L5F1"/>
<evidence type="ECO:0000313" key="2">
    <source>
        <dbReference type="Proteomes" id="UP000276309"/>
    </source>
</evidence>
<dbReference type="OrthoDB" id="1114455at2"/>
<accession>A0A3G2L5F1</accession>
<gene>
    <name evidence="1" type="ORF">D1013_08965</name>
</gene>
<sequence>MKTIVITIFSVLLAALGLYAQQDPQYSFYRYNMNVVNPAYAGSNDGLEFALGLRSQWAGVEGAPESQSAIFGTSLGKNVGLGVSVLNDKTFIETQTWLAIDVSYQVKVSENNQLFFGLKGSANTYDANTQGLQTYGVGQDGSLMNFDNRFTPNVGVGLYWKNDKYFVSASIPKLLTPERLEESNGEARVGTDKVHMYLAGGYEFELSESTNLYLTNMLRFVTASPVSYELTGMVGFAERFTIGAGYRFSESISGLFLFNISGGFDVGYAYENALEKPVGGVEKGTHELFMRLRI</sequence>
<keyword evidence="2" id="KW-1185">Reference proteome</keyword>
<dbReference type="EMBL" id="CP032050">
    <property type="protein sequence ID" value="AYN67482.1"/>
    <property type="molecule type" value="Genomic_DNA"/>
</dbReference>
<organism evidence="1 2">
    <name type="scientific">Euzebyella marina</name>
    <dbReference type="NCBI Taxonomy" id="1761453"/>
    <lineage>
        <taxon>Bacteria</taxon>
        <taxon>Pseudomonadati</taxon>
        <taxon>Bacteroidota</taxon>
        <taxon>Flavobacteriia</taxon>
        <taxon>Flavobacteriales</taxon>
        <taxon>Flavobacteriaceae</taxon>
        <taxon>Euzebyella</taxon>
    </lineage>
</organism>
<name>A0A3G2L5F1_9FLAO</name>
<evidence type="ECO:0000313" key="1">
    <source>
        <dbReference type="EMBL" id="AYN67482.1"/>
    </source>
</evidence>
<dbReference type="RefSeq" id="WP_121848498.1">
    <property type="nucleotide sequence ID" value="NZ_CP032050.1"/>
</dbReference>
<dbReference type="Pfam" id="PF11751">
    <property type="entry name" value="PorP_SprF"/>
    <property type="match status" value="1"/>
</dbReference>